<dbReference type="InterPro" id="IPR011989">
    <property type="entry name" value="ARM-like"/>
</dbReference>
<dbReference type="InterPro" id="IPR057546">
    <property type="entry name" value="HEAT_GCN1"/>
</dbReference>
<dbReference type="InterPro" id="IPR021133">
    <property type="entry name" value="HEAT_type_2"/>
</dbReference>
<organism evidence="4">
    <name type="scientific">Aceria tosichella</name>
    <name type="common">wheat curl mite</name>
    <dbReference type="NCBI Taxonomy" id="561515"/>
    <lineage>
        <taxon>Eukaryota</taxon>
        <taxon>Metazoa</taxon>
        <taxon>Ecdysozoa</taxon>
        <taxon>Arthropoda</taxon>
        <taxon>Chelicerata</taxon>
        <taxon>Arachnida</taxon>
        <taxon>Acari</taxon>
        <taxon>Acariformes</taxon>
        <taxon>Trombidiformes</taxon>
        <taxon>Prostigmata</taxon>
        <taxon>Eupodina</taxon>
        <taxon>Eriophyoidea</taxon>
        <taxon>Eriophyidae</taxon>
        <taxon>Eriophyinae</taxon>
        <taxon>Aceriini</taxon>
        <taxon>Aceria</taxon>
    </lineage>
</organism>
<dbReference type="GO" id="GO:0034198">
    <property type="term" value="P:cellular response to amino acid starvation"/>
    <property type="evidence" value="ECO:0007669"/>
    <property type="project" value="TreeGrafter"/>
</dbReference>
<dbReference type="SUPFAM" id="SSF48371">
    <property type="entry name" value="ARM repeat"/>
    <property type="match status" value="3"/>
</dbReference>
<dbReference type="GO" id="GO:0006417">
    <property type="term" value="P:regulation of translation"/>
    <property type="evidence" value="ECO:0007669"/>
    <property type="project" value="TreeGrafter"/>
</dbReference>
<evidence type="ECO:0000256" key="2">
    <source>
        <dbReference type="PROSITE-ProRule" id="PRU00103"/>
    </source>
</evidence>
<evidence type="ECO:0000256" key="1">
    <source>
        <dbReference type="ARBA" id="ARBA00022737"/>
    </source>
</evidence>
<feature type="repeat" description="HEAT" evidence="2">
    <location>
        <begin position="411"/>
        <end position="449"/>
    </location>
</feature>
<dbReference type="InterPro" id="IPR034085">
    <property type="entry name" value="TOG"/>
</dbReference>
<proteinExistence type="predicted"/>
<dbReference type="InterPro" id="IPR016024">
    <property type="entry name" value="ARM-type_fold"/>
</dbReference>
<reference evidence="4" key="1">
    <citation type="submission" date="2018-10" db="EMBL/GenBank/DDBJ databases">
        <title>Transcriptome assembly of Aceria tosichella (Wheat curl mite) Type 2.</title>
        <authorList>
            <person name="Scully E.D."/>
            <person name="Geib S.M."/>
            <person name="Palmer N.A."/>
            <person name="Gupta A.K."/>
            <person name="Sarath G."/>
            <person name="Tatineni S."/>
        </authorList>
    </citation>
    <scope>NUCLEOTIDE SEQUENCE</scope>
    <source>
        <strain evidence="4">LincolnNE</strain>
    </source>
</reference>
<dbReference type="PANTHER" id="PTHR23346:SF7">
    <property type="entry name" value="STALLED RIBOSOME SENSOR GCN1"/>
    <property type="match status" value="1"/>
</dbReference>
<feature type="domain" description="TOG" evidence="3">
    <location>
        <begin position="244"/>
        <end position="470"/>
    </location>
</feature>
<evidence type="ECO:0000313" key="4">
    <source>
        <dbReference type="EMBL" id="MDE45323.1"/>
    </source>
</evidence>
<sequence length="1295" mass="143268">MNKLNLDEEAIAFLEDVCQLTPENKLDANLYIKILDNNILKRTYQDDSCRDAVARACAALLVKYNDKANEFFDKIIEMYQVAYQKSEPKIDDLGRKKINPLKDSYSDQRLTLAQILVKCVPHATTKSVNKLIPFFVPTAISDRNTRVQETMLEAALALINEHGSKRTQYIMSTFQTFLTKSSKTSENDNTRRNVIILLGTMAKHLDPNDAQVKTILAHLIQALETPSQVVQEAVANCFPPLIEAYRKESAAMLKEFNKALYDGTDYGKRKGSAYGIYGIVRGLGMTAIKQQVGFMKKAIQDSKTNKKLGGLIGIEVFTSMLGRLFEPFIGQLLPHLLVCYSDPTTAVREATEETSRILMRYMSATGVRLTLPVLLKSIDQDAWRTKVGSVQLLASMANCAPKQLSLCLPTIVPKVIEVLSDSHMKVQEAASQALRQLCQAIRNPEISSLSKHIMAALQDPAKETHGCLVAITKLEFKHFIDAASLSLIMPIVQRGFKERSSETRKLAAQIIGALYLLTNQRDLSPYLAAVIPGIKTSILDPVPEVRAVTASALGAMVRGSGEDVIVELMPWLLEKLTCNTSQVDRSGAAQAIAEVVGALGLTKLDSFMEEIIMTIDDPRLEPHVKDGYLMLFIYFPIIMQDDFSPYIDLIISPVLNGLADDVEYVRETALLAGQRIVNMYADSAVKLLLPELEKGLLDDNWRIRLSSVKLIGDLLYKVSGIVSKAYSDVAGEDEISDGKPEEAIKAALGVETSDRVLAGIYMCRSDLSHEVKHASLHIWKMVIGNTAKTLRELLPTLFNILLGCLASKTEEKQQMAARALSDLVKKLGERLLSDLVPILDEGLRSNRSDQRQGVCIGLSEVISSTSKDMISTFVPPFIPLVRRALHDSLPEVRESAARTFDSLHQALGNKALDEVLPYLIKQLDDSSYGEATLDGIKQMMVTKNRIILPYILPHLTDHQPVNTRALAMLAPVAGEALTRHLARILPAMLLTLSKKLDTKDEKRESANCNNVVLAACDNDGTQFVLDHLVQATKHSDRSIRRSSVILLNGMCHHASLAPTHISQVLHALIVLYAEDNQKILDLVWDGINCLTMNMDSGDCIEYISDVRNAIRYAISDLKAAKKIYSSNKLKADDNSDELALPGLMSAHGFAPLSVVYRETIINGPPDRKELAASSLCEIITYSSSNAVKASTMKMAGAVIRILSECIIKDRHTTSVKLGLLDTLILLMKRVGSKMRPFIPQCELTLRKLLQDPQNEVRLRAVDALSELIVISDTWPHARSKAIEAELNKVRASMQA</sequence>
<evidence type="ECO:0000259" key="3">
    <source>
        <dbReference type="SMART" id="SM01349"/>
    </source>
</evidence>
<gene>
    <name evidence="4" type="primary">GCN1L1</name>
    <name evidence="4" type="ORF">g.9808</name>
</gene>
<keyword evidence="1" id="KW-0677">Repeat</keyword>
<dbReference type="GO" id="GO:0005829">
    <property type="term" value="C:cytosol"/>
    <property type="evidence" value="ECO:0007669"/>
    <property type="project" value="TreeGrafter"/>
</dbReference>
<feature type="repeat" description="HEAT" evidence="2">
    <location>
        <begin position="877"/>
        <end position="914"/>
    </location>
</feature>
<dbReference type="Pfam" id="PF23271">
    <property type="entry name" value="HEAT_GCN1"/>
    <property type="match status" value="1"/>
</dbReference>
<dbReference type="Pfam" id="PF24984">
    <property type="entry name" value="HEAT_EF3_GNC1"/>
    <property type="match status" value="1"/>
</dbReference>
<dbReference type="GO" id="GO:0000226">
    <property type="term" value="P:microtubule cytoskeleton organization"/>
    <property type="evidence" value="ECO:0007669"/>
    <property type="project" value="UniProtKB-ARBA"/>
</dbReference>
<protein>
    <submittedName>
        <fullName evidence="4">Translational activator GCN1</fullName>
    </submittedName>
</protein>
<dbReference type="PANTHER" id="PTHR23346">
    <property type="entry name" value="TRANSLATIONAL ACTIVATOR GCN1-RELATED"/>
    <property type="match status" value="1"/>
</dbReference>
<dbReference type="Gene3D" id="1.25.10.10">
    <property type="entry name" value="Leucine-rich Repeat Variant"/>
    <property type="match status" value="6"/>
</dbReference>
<dbReference type="Pfam" id="PF24987">
    <property type="entry name" value="HEAT_EF3_N"/>
    <property type="match status" value="3"/>
</dbReference>
<accession>A0A6G1S5U8</accession>
<name>A0A6G1S5U8_9ACAR</name>
<dbReference type="EMBL" id="GGYP01000552">
    <property type="protein sequence ID" value="MDE45323.1"/>
    <property type="molecule type" value="Transcribed_RNA"/>
</dbReference>
<dbReference type="PROSITE" id="PS50077">
    <property type="entry name" value="HEAT_REPEAT"/>
    <property type="match status" value="3"/>
</dbReference>
<feature type="repeat" description="HEAT" evidence="2">
    <location>
        <begin position="530"/>
        <end position="568"/>
    </location>
</feature>
<dbReference type="SMART" id="SM01349">
    <property type="entry name" value="TOG"/>
    <property type="match status" value="1"/>
</dbReference>
<dbReference type="GO" id="GO:0019887">
    <property type="term" value="F:protein kinase regulator activity"/>
    <property type="evidence" value="ECO:0007669"/>
    <property type="project" value="TreeGrafter"/>
</dbReference>